<sequence length="254" mass="29813">MNLTTSSQTFKDILESARVKAFLPNDSKWWSKFIYHFSDVNNIASILNSGFLYSRNHDMSQLLMKNDNASKTVIDGTNGDYKDHVRFYFRPLTPTQFQNEGIRSHSEHSSLNAHCPVPIFLLFNADKLLSRDDSYFSYESLASHRDVQIYQSLDDFKNAPFENIYHHTPIREGEDKNQIVKQRHAEIIIKDEYGLDELELILCRTIPEKDTLISLLPKSVYEKYKPKIKVYKQDLFLNKFLNLNSVTLEKKYWN</sequence>
<evidence type="ECO:0000313" key="8">
    <source>
        <dbReference type="EMBL" id="MDM5282679.1"/>
    </source>
</evidence>
<dbReference type="Pfam" id="PF14487">
    <property type="entry name" value="DarT"/>
    <property type="match status" value="1"/>
</dbReference>
<feature type="domain" description="DarT" evidence="7">
    <location>
        <begin position="32"/>
        <end position="236"/>
    </location>
</feature>
<evidence type="ECO:0000256" key="1">
    <source>
        <dbReference type="ARBA" id="ARBA00022649"/>
    </source>
</evidence>
<evidence type="ECO:0000256" key="2">
    <source>
        <dbReference type="ARBA" id="ARBA00022676"/>
    </source>
</evidence>
<evidence type="ECO:0000256" key="5">
    <source>
        <dbReference type="ARBA" id="ARBA00023125"/>
    </source>
</evidence>
<protein>
    <submittedName>
        <fullName evidence="8">DarT ssDNA thymidine ADP-ribosyltransferase family protein</fullName>
    </submittedName>
</protein>
<dbReference type="AlphaFoldDB" id="A0AAJ1QKJ4"/>
<dbReference type="Proteomes" id="UP001238973">
    <property type="component" value="Unassembled WGS sequence"/>
</dbReference>
<evidence type="ECO:0000256" key="6">
    <source>
        <dbReference type="PROSITE-ProRule" id="PRU01362"/>
    </source>
</evidence>
<comment type="caution">
    <text evidence="6">Lacks conserved residue(s) required for the propagation of feature annotation.</text>
</comment>
<keyword evidence="5 6" id="KW-0238">DNA-binding</keyword>
<dbReference type="RefSeq" id="WP_289348945.1">
    <property type="nucleotide sequence ID" value="NZ_JAUCFI010000003.1"/>
</dbReference>
<proteinExistence type="inferred from homology"/>
<organism evidence="8 9">
    <name type="scientific">Peribacillus frigoritolerans</name>
    <dbReference type="NCBI Taxonomy" id="450367"/>
    <lineage>
        <taxon>Bacteria</taxon>
        <taxon>Bacillati</taxon>
        <taxon>Bacillota</taxon>
        <taxon>Bacilli</taxon>
        <taxon>Bacillales</taxon>
        <taxon>Bacillaceae</taxon>
        <taxon>Peribacillus</taxon>
    </lineage>
</organism>
<keyword evidence="2" id="KW-0328">Glycosyltransferase</keyword>
<dbReference type="GO" id="GO:0003677">
    <property type="term" value="F:DNA binding"/>
    <property type="evidence" value="ECO:0007669"/>
    <property type="project" value="UniProtKB-UniRule"/>
</dbReference>
<evidence type="ECO:0000256" key="3">
    <source>
        <dbReference type="ARBA" id="ARBA00022679"/>
    </source>
</evidence>
<keyword evidence="1 6" id="KW-1277">Toxin-antitoxin system</keyword>
<evidence type="ECO:0000256" key="4">
    <source>
        <dbReference type="ARBA" id="ARBA00022695"/>
    </source>
</evidence>
<evidence type="ECO:0000259" key="7">
    <source>
        <dbReference type="PROSITE" id="PS52018"/>
    </source>
</evidence>
<accession>A0AAJ1QKJ4</accession>
<evidence type="ECO:0000313" key="9">
    <source>
        <dbReference type="Proteomes" id="UP001238973"/>
    </source>
</evidence>
<keyword evidence="4" id="KW-0548">Nucleotidyltransferase</keyword>
<dbReference type="PROSITE" id="PS52018">
    <property type="entry name" value="DART"/>
    <property type="match status" value="1"/>
</dbReference>
<dbReference type="GO" id="GO:0016757">
    <property type="term" value="F:glycosyltransferase activity"/>
    <property type="evidence" value="ECO:0007669"/>
    <property type="project" value="UniProtKB-KW"/>
</dbReference>
<keyword evidence="3" id="KW-0808">Transferase</keyword>
<comment type="caution">
    <text evidence="8">The sequence shown here is derived from an EMBL/GenBank/DDBJ whole genome shotgun (WGS) entry which is preliminary data.</text>
</comment>
<comment type="similarity">
    <text evidence="6">Belongs to the DarT ADP-ribosyltransferase family.</text>
</comment>
<dbReference type="GO" id="GO:0016779">
    <property type="term" value="F:nucleotidyltransferase activity"/>
    <property type="evidence" value="ECO:0007669"/>
    <property type="project" value="UniProtKB-KW"/>
</dbReference>
<dbReference type="EMBL" id="JAUCFI010000003">
    <property type="protein sequence ID" value="MDM5282679.1"/>
    <property type="molecule type" value="Genomic_DNA"/>
</dbReference>
<gene>
    <name evidence="8" type="ORF">QUF85_05125</name>
</gene>
<name>A0AAJ1QKJ4_9BACI</name>
<reference evidence="8" key="1">
    <citation type="submission" date="2023-06" db="EMBL/GenBank/DDBJ databases">
        <title>Comparative genomics of Bacillaceae isolates and their secondary metabolite potential.</title>
        <authorList>
            <person name="Song L."/>
            <person name="Nielsen L.J."/>
            <person name="Mohite O."/>
            <person name="Xu X."/>
            <person name="Weber T."/>
            <person name="Kovacs A.T."/>
        </authorList>
    </citation>
    <scope>NUCLEOTIDE SEQUENCE</scope>
    <source>
        <strain evidence="8">G1S1</strain>
    </source>
</reference>
<dbReference type="InterPro" id="IPR029494">
    <property type="entry name" value="DarT"/>
</dbReference>